<comment type="similarity">
    <text evidence="1 3">Belongs to the ArsC family.</text>
</comment>
<dbReference type="InterPro" id="IPR006660">
    <property type="entry name" value="Arsenate_reductase-like"/>
</dbReference>
<dbReference type="Pfam" id="PF03960">
    <property type="entry name" value="ArsC"/>
    <property type="match status" value="1"/>
</dbReference>
<dbReference type="NCBIfam" id="TIGR00014">
    <property type="entry name" value="arsC"/>
    <property type="match status" value="1"/>
</dbReference>
<dbReference type="Gene3D" id="3.40.30.10">
    <property type="entry name" value="Glutaredoxin"/>
    <property type="match status" value="1"/>
</dbReference>
<dbReference type="PANTHER" id="PTHR30041:SF4">
    <property type="entry name" value="ARSENATE REDUCTASE"/>
    <property type="match status" value="1"/>
</dbReference>
<keyword evidence="5" id="KW-1185">Reference proteome</keyword>
<evidence type="ECO:0000256" key="1">
    <source>
        <dbReference type="ARBA" id="ARBA00007198"/>
    </source>
</evidence>
<reference evidence="4 5" key="1">
    <citation type="journal article" date="2008" name="Proc. Natl. Acad. Sci. U.S.A.">
        <title>Nitrogen fixation island and rhizosphere competence traits in the genome of root-associated Pseudomonas stutzeri A1501.</title>
        <authorList>
            <person name="Yan Y."/>
            <person name="Yang J."/>
            <person name="Dou Y."/>
            <person name="Chen M."/>
            <person name="Ping S."/>
            <person name="Peng J."/>
            <person name="Lu W."/>
            <person name="Zhang W."/>
            <person name="Yao Z."/>
            <person name="Li H."/>
            <person name="Liu W."/>
            <person name="He S."/>
            <person name="Geng L."/>
            <person name="Zhang X."/>
            <person name="Yang F."/>
            <person name="Yu H."/>
            <person name="Zhan Y."/>
            <person name="Li D."/>
            <person name="Lin Z."/>
            <person name="Wang Y."/>
            <person name="Elmerich C."/>
            <person name="Lin M."/>
            <person name="Jin Q."/>
        </authorList>
    </citation>
    <scope>NUCLEOTIDE SEQUENCE [LARGE SCALE GENOMIC DNA]</scope>
    <source>
        <strain evidence="4 5">A1501</strain>
    </source>
</reference>
<keyword evidence="2" id="KW-0560">Oxidoreductase</keyword>
<dbReference type="AlphaFoldDB" id="A4VNC0"/>
<evidence type="ECO:0000313" key="4">
    <source>
        <dbReference type="EMBL" id="ABP80471.1"/>
    </source>
</evidence>
<proteinExistence type="inferred from homology"/>
<evidence type="ECO:0000313" key="5">
    <source>
        <dbReference type="Proteomes" id="UP000000233"/>
    </source>
</evidence>
<protein>
    <submittedName>
        <fullName evidence="4">Arsenate reductase</fullName>
    </submittedName>
</protein>
<dbReference type="HOGENOM" id="CLU_116644_0_1_6"/>
<dbReference type="Proteomes" id="UP000000233">
    <property type="component" value="Chromosome"/>
</dbReference>
<organism evidence="4 5">
    <name type="scientific">Stutzerimonas stutzeri (strain A1501)</name>
    <name type="common">Pseudomonas stutzeri</name>
    <dbReference type="NCBI Taxonomy" id="379731"/>
    <lineage>
        <taxon>Bacteria</taxon>
        <taxon>Pseudomonadati</taxon>
        <taxon>Pseudomonadota</taxon>
        <taxon>Gammaproteobacteria</taxon>
        <taxon>Pseudomonadales</taxon>
        <taxon>Pseudomonadaceae</taxon>
        <taxon>Stutzerimonas</taxon>
    </lineage>
</organism>
<dbReference type="GO" id="GO:0008794">
    <property type="term" value="F:arsenate reductase (glutaredoxin) activity"/>
    <property type="evidence" value="ECO:0007669"/>
    <property type="project" value="InterPro"/>
</dbReference>
<evidence type="ECO:0000256" key="2">
    <source>
        <dbReference type="ARBA" id="ARBA00023002"/>
    </source>
</evidence>
<dbReference type="SUPFAM" id="SSF52833">
    <property type="entry name" value="Thioredoxin-like"/>
    <property type="match status" value="1"/>
</dbReference>
<dbReference type="InterPro" id="IPR036249">
    <property type="entry name" value="Thioredoxin-like_sf"/>
</dbReference>
<name>A4VNC0_STUS1</name>
<accession>A4VNC0</accession>
<dbReference type="PROSITE" id="PS51257">
    <property type="entry name" value="PROKAR_LIPOPROTEIN"/>
    <property type="match status" value="1"/>
</dbReference>
<dbReference type="KEGG" id="psa:PST_2824"/>
<dbReference type="PANTHER" id="PTHR30041">
    <property type="entry name" value="ARSENATE REDUCTASE"/>
    <property type="match status" value="1"/>
</dbReference>
<dbReference type="eggNOG" id="COG1393">
    <property type="taxonomic scope" value="Bacteria"/>
</dbReference>
<dbReference type="PROSITE" id="PS51353">
    <property type="entry name" value="ARSC"/>
    <property type="match status" value="1"/>
</dbReference>
<gene>
    <name evidence="4" type="primary">arsC-1</name>
    <name evidence="4" type="ordered locus">PST_2824</name>
</gene>
<evidence type="ECO:0000256" key="3">
    <source>
        <dbReference type="PROSITE-ProRule" id="PRU01282"/>
    </source>
</evidence>
<dbReference type="InterPro" id="IPR006659">
    <property type="entry name" value="Arsenate_reductase"/>
</dbReference>
<dbReference type="CDD" id="cd03034">
    <property type="entry name" value="ArsC_ArsC"/>
    <property type="match status" value="1"/>
</dbReference>
<sequence>MRSLIGHKAPNQETAELERVVDALMHPFSLLGCCSHWRDSAYDHSPRQACPELARRQISASVPLRVRMATSSGLTQLQMTELTLYHNPRCSKSRSALELLETRGLTPAIVRYLETPPTAAQLRALLDKLGLSARQLLRTGEDEYKSLALANPELSEAELIEAMVEHPQLIERPILVAGDKAIVGRPPERVLEILP</sequence>
<dbReference type="EMBL" id="CP000304">
    <property type="protein sequence ID" value="ABP80471.1"/>
    <property type="molecule type" value="Genomic_DNA"/>
</dbReference>